<gene>
    <name evidence="4" type="ORF">IAA97_01870</name>
</gene>
<protein>
    <submittedName>
        <fullName evidence="4">D-TA family PLP-dependent enzyme</fullName>
    </submittedName>
</protein>
<sequence>MEKNIYEIAGEESVITPQLVYYLDIVKENTKEVIRIAGSAERLWPHVKTHKSIDMVKMLISMGIHRFKCATIPECEMVAMAGASDAVLSYPLIGPNVERFLALEKMYPECAFYAIGDDYDAIKILSDKAEEQGSKVRFLLDVNMGMNRTGVELDKAEDLARKVSVLPGINFKGMHCYDGNHNNSDFQRRLADVKETDDIVDGIKASLEKDGIDCNVMIMGGTPSFPCHAKLTDYYLSPGTCFVYDGGYKKNLPDINLVPAGILMTRVISHPSKGMFTVDLGYKGIASDPAGVRGTIVGLDDAEVAFQSEEHWVFRMKEGKENERPAIGTMLYVIPTHICPTSALYSDILIAENGRITDKWPVTARNRKINI</sequence>
<feature type="domain" description="D-serine dehydratase-like" evidence="3">
    <location>
        <begin position="260"/>
        <end position="352"/>
    </location>
</feature>
<evidence type="ECO:0000259" key="3">
    <source>
        <dbReference type="SMART" id="SM01119"/>
    </source>
</evidence>
<dbReference type="GO" id="GO:0008721">
    <property type="term" value="F:D-serine ammonia-lyase activity"/>
    <property type="evidence" value="ECO:0007669"/>
    <property type="project" value="TreeGrafter"/>
</dbReference>
<evidence type="ECO:0000256" key="1">
    <source>
        <dbReference type="ARBA" id="ARBA00005323"/>
    </source>
</evidence>
<dbReference type="CDD" id="cd06821">
    <property type="entry name" value="PLPDE_III_D-TA"/>
    <property type="match status" value="1"/>
</dbReference>
<keyword evidence="2" id="KW-0456">Lyase</keyword>
<reference evidence="4" key="1">
    <citation type="submission" date="2020-10" db="EMBL/GenBank/DDBJ databases">
        <authorList>
            <person name="Gilroy R."/>
        </authorList>
    </citation>
    <scope>NUCLEOTIDE SEQUENCE</scope>
    <source>
        <strain evidence="4">7293</strain>
    </source>
</reference>
<dbReference type="InterPro" id="IPR001608">
    <property type="entry name" value="Ala_racemase_N"/>
</dbReference>
<dbReference type="PANTHER" id="PTHR28004:SF2">
    <property type="entry name" value="D-SERINE DEHYDRATASE"/>
    <property type="match status" value="1"/>
</dbReference>
<dbReference type="Pfam" id="PF01168">
    <property type="entry name" value="Ala_racemase_N"/>
    <property type="match status" value="1"/>
</dbReference>
<dbReference type="AlphaFoldDB" id="A0A9D9DXB5"/>
<dbReference type="EMBL" id="JADIMT010000030">
    <property type="protein sequence ID" value="MBO8435714.1"/>
    <property type="molecule type" value="Genomic_DNA"/>
</dbReference>
<dbReference type="InterPro" id="IPR051466">
    <property type="entry name" value="D-amino_acid_metab_enzyme"/>
</dbReference>
<dbReference type="SUPFAM" id="SSF51419">
    <property type="entry name" value="PLP-binding barrel"/>
    <property type="match status" value="1"/>
</dbReference>
<proteinExistence type="inferred from homology"/>
<reference evidence="4" key="2">
    <citation type="journal article" date="2021" name="PeerJ">
        <title>Extensive microbial diversity within the chicken gut microbiome revealed by metagenomics and culture.</title>
        <authorList>
            <person name="Gilroy R."/>
            <person name="Ravi A."/>
            <person name="Getino M."/>
            <person name="Pursley I."/>
            <person name="Horton D.L."/>
            <person name="Alikhan N.F."/>
            <person name="Baker D."/>
            <person name="Gharbi K."/>
            <person name="Hall N."/>
            <person name="Watson M."/>
            <person name="Adriaenssens E.M."/>
            <person name="Foster-Nyarko E."/>
            <person name="Jarju S."/>
            <person name="Secka A."/>
            <person name="Antonio M."/>
            <person name="Oren A."/>
            <person name="Chaudhuri R.R."/>
            <person name="La Ragione R."/>
            <person name="Hildebrand F."/>
            <person name="Pallen M.J."/>
        </authorList>
    </citation>
    <scope>NUCLEOTIDE SEQUENCE</scope>
    <source>
        <strain evidence="4">7293</strain>
    </source>
</reference>
<dbReference type="Gene3D" id="3.20.20.10">
    <property type="entry name" value="Alanine racemase"/>
    <property type="match status" value="1"/>
</dbReference>
<dbReference type="InterPro" id="IPR042208">
    <property type="entry name" value="D-ser_dehydrat-like_sf"/>
</dbReference>
<name>A0A9D9DXB5_9SPIO</name>
<evidence type="ECO:0000256" key="2">
    <source>
        <dbReference type="ARBA" id="ARBA00023239"/>
    </source>
</evidence>
<dbReference type="SMART" id="SM01119">
    <property type="entry name" value="D-ser_dehydrat"/>
    <property type="match status" value="1"/>
</dbReference>
<dbReference type="Gene3D" id="2.40.37.20">
    <property type="entry name" value="D-serine dehydratase-like domain"/>
    <property type="match status" value="1"/>
</dbReference>
<evidence type="ECO:0000313" key="4">
    <source>
        <dbReference type="EMBL" id="MBO8435714.1"/>
    </source>
</evidence>
<dbReference type="Proteomes" id="UP000823615">
    <property type="component" value="Unassembled WGS sequence"/>
</dbReference>
<comment type="similarity">
    <text evidence="1">Belongs to the DSD1 family.</text>
</comment>
<dbReference type="GO" id="GO:0036088">
    <property type="term" value="P:D-serine catabolic process"/>
    <property type="evidence" value="ECO:0007669"/>
    <property type="project" value="TreeGrafter"/>
</dbReference>
<accession>A0A9D9DXB5</accession>
<dbReference type="InterPro" id="IPR029066">
    <property type="entry name" value="PLP-binding_barrel"/>
</dbReference>
<dbReference type="InterPro" id="IPR026956">
    <property type="entry name" value="D-ser_dehydrat-like_dom"/>
</dbReference>
<dbReference type="Pfam" id="PF14031">
    <property type="entry name" value="D-ser_dehydrat"/>
    <property type="match status" value="1"/>
</dbReference>
<evidence type="ECO:0000313" key="5">
    <source>
        <dbReference type="Proteomes" id="UP000823615"/>
    </source>
</evidence>
<comment type="caution">
    <text evidence="4">The sequence shown here is derived from an EMBL/GenBank/DDBJ whole genome shotgun (WGS) entry which is preliminary data.</text>
</comment>
<organism evidence="4 5">
    <name type="scientific">Candidatus Ornithospirochaeta stercoripullorum</name>
    <dbReference type="NCBI Taxonomy" id="2840899"/>
    <lineage>
        <taxon>Bacteria</taxon>
        <taxon>Pseudomonadati</taxon>
        <taxon>Spirochaetota</taxon>
        <taxon>Spirochaetia</taxon>
        <taxon>Spirochaetales</taxon>
        <taxon>Spirochaetaceae</taxon>
        <taxon>Spirochaetaceae incertae sedis</taxon>
        <taxon>Candidatus Ornithospirochaeta</taxon>
    </lineage>
</organism>
<dbReference type="PANTHER" id="PTHR28004">
    <property type="entry name" value="ZGC:162816-RELATED"/>
    <property type="match status" value="1"/>
</dbReference>